<evidence type="ECO:0000259" key="7">
    <source>
        <dbReference type="PROSITE" id="PS50259"/>
    </source>
</evidence>
<feature type="transmembrane region" description="Helical" evidence="6">
    <location>
        <begin position="285"/>
        <end position="309"/>
    </location>
</feature>
<evidence type="ECO:0000313" key="9">
    <source>
        <dbReference type="Proteomes" id="UP000314982"/>
    </source>
</evidence>
<feature type="transmembrane region" description="Helical" evidence="6">
    <location>
        <begin position="253"/>
        <end position="273"/>
    </location>
</feature>
<dbReference type="AlphaFoldDB" id="A0A4W5LWZ8"/>
<comment type="subcellular location">
    <subcellularLocation>
        <location evidence="1">Membrane</location>
        <topology evidence="1">Multi-pass membrane protein</topology>
    </subcellularLocation>
</comment>
<evidence type="ECO:0000313" key="8">
    <source>
        <dbReference type="Ensembl" id="ENSHHUP00000030856.1"/>
    </source>
</evidence>
<reference evidence="8" key="3">
    <citation type="submission" date="2025-09" db="UniProtKB">
        <authorList>
            <consortium name="Ensembl"/>
        </authorList>
    </citation>
    <scope>IDENTIFICATION</scope>
</reference>
<dbReference type="GO" id="GO:0004930">
    <property type="term" value="F:G protein-coupled receptor activity"/>
    <property type="evidence" value="ECO:0007669"/>
    <property type="project" value="InterPro"/>
</dbReference>
<feature type="transmembrane region" description="Helical" evidence="6">
    <location>
        <begin position="214"/>
        <end position="232"/>
    </location>
</feature>
<dbReference type="Ensembl" id="ENSHHUT00000032136.1">
    <property type="protein sequence ID" value="ENSHHUP00000030856.1"/>
    <property type="gene ID" value="ENSHHUG00000019631.1"/>
</dbReference>
<protein>
    <recommendedName>
        <fullName evidence="7">G-protein coupled receptors family 3 profile domain-containing protein</fullName>
    </recommendedName>
</protein>
<reference evidence="8" key="2">
    <citation type="submission" date="2025-08" db="UniProtKB">
        <authorList>
            <consortium name="Ensembl"/>
        </authorList>
    </citation>
    <scope>IDENTIFICATION</scope>
</reference>
<reference evidence="9" key="1">
    <citation type="submission" date="2018-06" db="EMBL/GenBank/DDBJ databases">
        <title>Genome assembly of Danube salmon.</title>
        <authorList>
            <person name="Macqueen D.J."/>
            <person name="Gundappa M.K."/>
        </authorList>
    </citation>
    <scope>NUCLEOTIDE SEQUENCE [LARGE SCALE GENOMIC DNA]</scope>
</reference>
<dbReference type="PROSITE" id="PS50259">
    <property type="entry name" value="G_PROTEIN_RECEP_F3_4"/>
    <property type="match status" value="1"/>
</dbReference>
<keyword evidence="9" id="KW-1185">Reference proteome</keyword>
<dbReference type="InterPro" id="IPR017978">
    <property type="entry name" value="GPCR_3_C"/>
</dbReference>
<sequence>MIHIGTCACLRDRDVNPRAILLRAESSHCAQNLALMLPLTCWSRVDIVCETCKLEGTAESQTPLQEVKGFVLPGLAEFLLNLIPSDGSQSTFICDWSLAAQQWLCSPLPDGQAWFNVHRAMCALTTAADMLMRKECSDSHTKSVCLKYAVFTPNQLPKAECIKISPLGRWSDANTIVACCFHLKVTTDREHGQKNDASDYIPHILQSSHQCVSYGWVEEGILLTALFWLMIYTSRAVAMSHRDTPILRANSKLSFLLLITQTLCSLSPLTAIGRPSEWSCMLRHTAFGITFVLCISCVLGKTIVVLMAFRATLPGSNVMKWFGPPQQRLSVLAFTLIQVLICVLWLTVSTPFPYIGLLSLLCFVLVSLVNKLPSMQAKFILLTVLIHVQLSAWLQTSRAPTRYKLVIEIHST</sequence>
<evidence type="ECO:0000256" key="4">
    <source>
        <dbReference type="ARBA" id="ARBA00023136"/>
    </source>
</evidence>
<evidence type="ECO:0000256" key="5">
    <source>
        <dbReference type="ARBA" id="ARBA00023180"/>
    </source>
</evidence>
<keyword evidence="5" id="KW-0325">Glycoprotein</keyword>
<dbReference type="GeneTree" id="ENSGT01050000244874"/>
<keyword evidence="2 6" id="KW-0812">Transmembrane</keyword>
<feature type="domain" description="G-protein coupled receptors family 3 profile" evidence="7">
    <location>
        <begin position="216"/>
        <end position="352"/>
    </location>
</feature>
<dbReference type="PANTHER" id="PTHR24061">
    <property type="entry name" value="CALCIUM-SENSING RECEPTOR-RELATED"/>
    <property type="match status" value="1"/>
</dbReference>
<dbReference type="Proteomes" id="UP000314982">
    <property type="component" value="Unassembled WGS sequence"/>
</dbReference>
<evidence type="ECO:0000256" key="2">
    <source>
        <dbReference type="ARBA" id="ARBA00022692"/>
    </source>
</evidence>
<proteinExistence type="predicted"/>
<keyword evidence="3 6" id="KW-1133">Transmembrane helix</keyword>
<dbReference type="PRINTS" id="PR00248">
    <property type="entry name" value="GPCRMGR"/>
</dbReference>
<dbReference type="InterPro" id="IPR000337">
    <property type="entry name" value="GPCR_3"/>
</dbReference>
<dbReference type="STRING" id="62062.ENSHHUP00000030856"/>
<dbReference type="InterPro" id="IPR000068">
    <property type="entry name" value="GPCR_3_Ca_sens_rcpt-rel"/>
</dbReference>
<dbReference type="Pfam" id="PF00003">
    <property type="entry name" value="7tm_3"/>
    <property type="match status" value="1"/>
</dbReference>
<evidence type="ECO:0000256" key="1">
    <source>
        <dbReference type="ARBA" id="ARBA00004141"/>
    </source>
</evidence>
<feature type="transmembrane region" description="Helical" evidence="6">
    <location>
        <begin position="354"/>
        <end position="372"/>
    </location>
</feature>
<dbReference type="GO" id="GO:0005886">
    <property type="term" value="C:plasma membrane"/>
    <property type="evidence" value="ECO:0007669"/>
    <property type="project" value="TreeGrafter"/>
</dbReference>
<dbReference type="PANTHER" id="PTHR24061:SF528">
    <property type="entry name" value="C-FAMILY ODORANT RECEPTOR OLFCD2-RELATED"/>
    <property type="match status" value="1"/>
</dbReference>
<accession>A0A4W5LWZ8</accession>
<organism evidence="8 9">
    <name type="scientific">Hucho hucho</name>
    <name type="common">huchen</name>
    <dbReference type="NCBI Taxonomy" id="62062"/>
    <lineage>
        <taxon>Eukaryota</taxon>
        <taxon>Metazoa</taxon>
        <taxon>Chordata</taxon>
        <taxon>Craniata</taxon>
        <taxon>Vertebrata</taxon>
        <taxon>Euteleostomi</taxon>
        <taxon>Actinopterygii</taxon>
        <taxon>Neopterygii</taxon>
        <taxon>Teleostei</taxon>
        <taxon>Protacanthopterygii</taxon>
        <taxon>Salmoniformes</taxon>
        <taxon>Salmonidae</taxon>
        <taxon>Salmoninae</taxon>
        <taxon>Hucho</taxon>
    </lineage>
</organism>
<evidence type="ECO:0000256" key="3">
    <source>
        <dbReference type="ARBA" id="ARBA00022989"/>
    </source>
</evidence>
<evidence type="ECO:0000256" key="6">
    <source>
        <dbReference type="SAM" id="Phobius"/>
    </source>
</evidence>
<name>A0A4W5LWZ8_9TELE</name>
<keyword evidence="4 6" id="KW-0472">Membrane</keyword>
<feature type="transmembrane region" description="Helical" evidence="6">
    <location>
        <begin position="329"/>
        <end position="348"/>
    </location>
</feature>